<reference evidence="3" key="1">
    <citation type="submission" date="2021-01" db="EMBL/GenBank/DDBJ databases">
        <title>Whole genome shotgun sequence of Virgisporangium ochraceum NBRC 16418.</title>
        <authorList>
            <person name="Komaki H."/>
            <person name="Tamura T."/>
        </authorList>
    </citation>
    <scope>NUCLEOTIDE SEQUENCE</scope>
    <source>
        <strain evidence="3">NBRC 16418</strain>
    </source>
</reference>
<feature type="domain" description="AbiEi antitoxin N-terminal" evidence="2">
    <location>
        <begin position="4"/>
        <end position="43"/>
    </location>
</feature>
<protein>
    <recommendedName>
        <fullName evidence="5">DUF559 domain-containing protein</fullName>
    </recommendedName>
</protein>
<evidence type="ECO:0008006" key="5">
    <source>
        <dbReference type="Google" id="ProtNLM"/>
    </source>
</evidence>
<feature type="domain" description="DUF559" evidence="1">
    <location>
        <begin position="227"/>
        <end position="292"/>
    </location>
</feature>
<dbReference type="InterPro" id="IPR025159">
    <property type="entry name" value="AbiEi_N"/>
</dbReference>
<dbReference type="RefSeq" id="WP_203926424.1">
    <property type="nucleotide sequence ID" value="NZ_BOPH01000018.1"/>
</dbReference>
<keyword evidence="4" id="KW-1185">Reference proteome</keyword>
<dbReference type="InterPro" id="IPR011335">
    <property type="entry name" value="Restrct_endonuc-II-like"/>
</dbReference>
<dbReference type="EMBL" id="BOPH01000018">
    <property type="protein sequence ID" value="GIJ66445.1"/>
    <property type="molecule type" value="Genomic_DNA"/>
</dbReference>
<dbReference type="Pfam" id="PF13338">
    <property type="entry name" value="AbiEi_4"/>
    <property type="match status" value="1"/>
</dbReference>
<evidence type="ECO:0000313" key="3">
    <source>
        <dbReference type="EMBL" id="GIJ66445.1"/>
    </source>
</evidence>
<comment type="caution">
    <text evidence="3">The sequence shown here is derived from an EMBL/GenBank/DDBJ whole genome shotgun (WGS) entry which is preliminary data.</text>
</comment>
<dbReference type="Pfam" id="PF04480">
    <property type="entry name" value="DUF559"/>
    <property type="match status" value="1"/>
</dbReference>
<accession>A0A8J4E8R8</accession>
<evidence type="ECO:0000313" key="4">
    <source>
        <dbReference type="Proteomes" id="UP000635606"/>
    </source>
</evidence>
<dbReference type="Gene3D" id="3.40.960.10">
    <property type="entry name" value="VSR Endonuclease"/>
    <property type="match status" value="1"/>
</dbReference>
<dbReference type="SUPFAM" id="SSF52980">
    <property type="entry name" value="Restriction endonuclease-like"/>
    <property type="match status" value="1"/>
</dbReference>
<gene>
    <name evidence="3" type="ORF">Voc01_013620</name>
</gene>
<dbReference type="AlphaFoldDB" id="A0A8J4E8R8"/>
<name>A0A8J4E8R8_9ACTN</name>
<dbReference type="InterPro" id="IPR007569">
    <property type="entry name" value="DUF559"/>
</dbReference>
<evidence type="ECO:0000259" key="1">
    <source>
        <dbReference type="Pfam" id="PF04480"/>
    </source>
</evidence>
<proteinExistence type="predicted"/>
<organism evidence="3 4">
    <name type="scientific">Virgisporangium ochraceum</name>
    <dbReference type="NCBI Taxonomy" id="65505"/>
    <lineage>
        <taxon>Bacteria</taxon>
        <taxon>Bacillati</taxon>
        <taxon>Actinomycetota</taxon>
        <taxon>Actinomycetes</taxon>
        <taxon>Micromonosporales</taxon>
        <taxon>Micromonosporaceae</taxon>
        <taxon>Virgisporangium</taxon>
    </lineage>
</organism>
<dbReference type="Proteomes" id="UP000635606">
    <property type="component" value="Unassembled WGS sequence"/>
</dbReference>
<sequence>MNDQRLQRVAARHLGLFTRAEATRCGFTGYQIRRRIRSGEWLVVQGKVLAHHGRQLTPTVLAAAAQLAVPGSVVAGPSAALWYDLPVSGGVRWLWTGPNGRSALRGVRLLRDPLRADDVRRADGIPITGPGRTVFDCLRILPDDAAMRLMDRAVQRGWTTFGELVWRMHDHAGRRGAPRLVRLIRDASGGAHSAAERRAAALLRAARITGWAANAEIRDSTGLIGYGDLVFATERVVVELDGWAFHSDPHSFQRDRTRQNRLVAAGWMVLRFTWTDLHDRPDAVIATIRAALRRAGRS</sequence>
<evidence type="ECO:0000259" key="2">
    <source>
        <dbReference type="Pfam" id="PF13338"/>
    </source>
</evidence>